<dbReference type="Proteomes" id="UP000324632">
    <property type="component" value="Chromosome 4"/>
</dbReference>
<keyword evidence="9" id="KW-1133">Transmembrane helix</keyword>
<evidence type="ECO:0000256" key="2">
    <source>
        <dbReference type="ARBA" id="ARBA00022701"/>
    </source>
</evidence>
<feature type="compositionally biased region" description="Polar residues" evidence="8">
    <location>
        <begin position="228"/>
        <end position="264"/>
    </location>
</feature>
<keyword evidence="3" id="KW-0547">Nucleotide-binding</keyword>
<evidence type="ECO:0000313" key="11">
    <source>
        <dbReference type="EMBL" id="KAA0722004.1"/>
    </source>
</evidence>
<evidence type="ECO:0000256" key="1">
    <source>
        <dbReference type="ARBA" id="ARBA00022490"/>
    </source>
</evidence>
<evidence type="ECO:0000313" key="12">
    <source>
        <dbReference type="Proteomes" id="UP000324632"/>
    </source>
</evidence>
<organism evidence="11 12">
    <name type="scientific">Triplophysa tibetana</name>
    <dbReference type="NCBI Taxonomy" id="1572043"/>
    <lineage>
        <taxon>Eukaryota</taxon>
        <taxon>Metazoa</taxon>
        <taxon>Chordata</taxon>
        <taxon>Craniata</taxon>
        <taxon>Vertebrata</taxon>
        <taxon>Euteleostomi</taxon>
        <taxon>Actinopterygii</taxon>
        <taxon>Neopterygii</taxon>
        <taxon>Teleostei</taxon>
        <taxon>Ostariophysi</taxon>
        <taxon>Cypriniformes</taxon>
        <taxon>Nemacheilidae</taxon>
        <taxon>Triplophysa</taxon>
    </lineage>
</organism>
<dbReference type="CDD" id="cd02679">
    <property type="entry name" value="MIT_spastin"/>
    <property type="match status" value="1"/>
</dbReference>
<dbReference type="InterPro" id="IPR027417">
    <property type="entry name" value="P-loop_NTPase"/>
</dbReference>
<evidence type="ECO:0000256" key="4">
    <source>
        <dbReference type="ARBA" id="ARBA00022840"/>
    </source>
</evidence>
<dbReference type="SMART" id="SM00745">
    <property type="entry name" value="MIT"/>
    <property type="match status" value="1"/>
</dbReference>
<feature type="transmembrane region" description="Helical" evidence="9">
    <location>
        <begin position="42"/>
        <end position="61"/>
    </location>
</feature>
<accession>A0A5A9PHY7</accession>
<dbReference type="SUPFAM" id="SSF52540">
    <property type="entry name" value="P-loop containing nucleoside triphosphate hydrolases"/>
    <property type="match status" value="1"/>
</dbReference>
<proteinExistence type="predicted"/>
<dbReference type="GO" id="GO:0016853">
    <property type="term" value="F:isomerase activity"/>
    <property type="evidence" value="ECO:0007669"/>
    <property type="project" value="UniProtKB-KW"/>
</dbReference>
<evidence type="ECO:0000256" key="5">
    <source>
        <dbReference type="ARBA" id="ARBA00023136"/>
    </source>
</evidence>
<name>A0A5A9PHY7_9TELE</name>
<sequence length="445" mass="49085">MTSGKGARHRGSARAGGHTCAQVTDGSGRGPLDRLRSLIRTLCRIPFSLLWALLLLLSRLYRPFRRTMAAKAKDVGSESCDDTGEQIRNYHKQAFEFISVALQIDENDKGNKDQAVQRYRKGIAELEKGISIQVTGTGEKADRARRLQDKMTKNLKMAEDRLMLLAKLQSPSEGYSDPTLLPLSNGNLRPGSGAVSKKKDTIPSQSHLRPKNPPKSSNIGPTAAIHRTASTCQTGRTGPQNNLKGLTTRGGNRPNSKPSNTAAASPQKKRDMKNLKNVDSKLANLILNEIVDSGSSVGFDDIAGQQLAKQALQEIVILPAIRPEAKAVAMESNATFFNISAASLTSKYVGEGEKLVRALFAVARELQPSIIFIDEIDSLLCERREGEHDASRRLKTEFLIEFDGMRNIRYSDFIDSLKRIKHSVSPQTLDLYVRWNREYGDTTVV</sequence>
<dbReference type="GO" id="GO:0005874">
    <property type="term" value="C:microtubule"/>
    <property type="evidence" value="ECO:0007669"/>
    <property type="project" value="UniProtKB-KW"/>
</dbReference>
<dbReference type="FunFam" id="1.20.58.80:FF:000006">
    <property type="entry name" value="Spastin"/>
    <property type="match status" value="1"/>
</dbReference>
<keyword evidence="6" id="KW-0206">Cytoskeleton</keyword>
<dbReference type="InterPro" id="IPR050304">
    <property type="entry name" value="MT-severing_AAA_ATPase"/>
</dbReference>
<keyword evidence="9" id="KW-0812">Transmembrane</keyword>
<dbReference type="Gene3D" id="3.40.50.300">
    <property type="entry name" value="P-loop containing nucleotide triphosphate hydrolases"/>
    <property type="match status" value="2"/>
</dbReference>
<dbReference type="EMBL" id="SOYY01000004">
    <property type="protein sequence ID" value="KAA0722004.1"/>
    <property type="molecule type" value="Genomic_DNA"/>
</dbReference>
<dbReference type="InterPro" id="IPR003959">
    <property type="entry name" value="ATPase_AAA_core"/>
</dbReference>
<keyword evidence="5 9" id="KW-0472">Membrane</keyword>
<evidence type="ECO:0000256" key="6">
    <source>
        <dbReference type="ARBA" id="ARBA00023212"/>
    </source>
</evidence>
<evidence type="ECO:0000256" key="3">
    <source>
        <dbReference type="ARBA" id="ARBA00022741"/>
    </source>
</evidence>
<protein>
    <submittedName>
        <fullName evidence="11">Spastin</fullName>
    </submittedName>
</protein>
<feature type="compositionally biased region" description="Basic residues" evidence="8">
    <location>
        <begin position="1"/>
        <end position="12"/>
    </location>
</feature>
<keyword evidence="1" id="KW-0963">Cytoplasm</keyword>
<dbReference type="Gene3D" id="1.20.58.80">
    <property type="entry name" value="Phosphotransferase system, lactose/cellobiose-type IIA subunit"/>
    <property type="match status" value="1"/>
</dbReference>
<dbReference type="GO" id="GO:0000226">
    <property type="term" value="P:microtubule cytoskeleton organization"/>
    <property type="evidence" value="ECO:0007669"/>
    <property type="project" value="UniProtKB-ARBA"/>
</dbReference>
<dbReference type="PANTHER" id="PTHR23074:SF86">
    <property type="entry name" value="SPASTIN"/>
    <property type="match status" value="1"/>
</dbReference>
<feature type="region of interest" description="Disordered" evidence="8">
    <location>
        <begin position="1"/>
        <end position="28"/>
    </location>
</feature>
<dbReference type="AlphaFoldDB" id="A0A5A9PHY7"/>
<dbReference type="Pfam" id="PF00004">
    <property type="entry name" value="AAA"/>
    <property type="match status" value="1"/>
</dbReference>
<reference evidence="11 12" key="1">
    <citation type="journal article" date="2019" name="Mol. Ecol. Resour.">
        <title>Chromosome-level genome assembly of Triplophysa tibetana, a fish adapted to the harsh high-altitude environment of the Tibetan Plateau.</title>
        <authorList>
            <person name="Yang X."/>
            <person name="Liu H."/>
            <person name="Ma Z."/>
            <person name="Zou Y."/>
            <person name="Zou M."/>
            <person name="Mao Y."/>
            <person name="Li X."/>
            <person name="Wang H."/>
            <person name="Chen T."/>
            <person name="Wang W."/>
            <person name="Yang R."/>
        </authorList>
    </citation>
    <scope>NUCLEOTIDE SEQUENCE [LARGE SCALE GENOMIC DNA]</scope>
    <source>
        <strain evidence="11">TTIB1903HZAU</strain>
        <tissue evidence="11">Muscle</tissue>
    </source>
</reference>
<feature type="region of interest" description="Disordered" evidence="8">
    <location>
        <begin position="171"/>
        <end position="271"/>
    </location>
</feature>
<feature type="domain" description="MIT" evidence="10">
    <location>
        <begin position="87"/>
        <end position="164"/>
    </location>
</feature>
<keyword evidence="7" id="KW-0413">Isomerase</keyword>
<keyword evidence="12" id="KW-1185">Reference proteome</keyword>
<keyword evidence="4" id="KW-0067">ATP-binding</keyword>
<dbReference type="GO" id="GO:0005524">
    <property type="term" value="F:ATP binding"/>
    <property type="evidence" value="ECO:0007669"/>
    <property type="project" value="UniProtKB-KW"/>
</dbReference>
<evidence type="ECO:0000256" key="8">
    <source>
        <dbReference type="SAM" id="MobiDB-lite"/>
    </source>
</evidence>
<evidence type="ECO:0000259" key="10">
    <source>
        <dbReference type="SMART" id="SM00745"/>
    </source>
</evidence>
<dbReference type="InterPro" id="IPR007330">
    <property type="entry name" value="MIT_dom"/>
</dbReference>
<dbReference type="GO" id="GO:0016887">
    <property type="term" value="F:ATP hydrolysis activity"/>
    <property type="evidence" value="ECO:0007669"/>
    <property type="project" value="InterPro"/>
</dbReference>
<gene>
    <name evidence="11" type="ORF">E1301_Tti012078</name>
</gene>
<comment type="caution">
    <text evidence="11">The sequence shown here is derived from an EMBL/GenBank/DDBJ whole genome shotgun (WGS) entry which is preliminary data.</text>
</comment>
<evidence type="ECO:0000256" key="9">
    <source>
        <dbReference type="SAM" id="Phobius"/>
    </source>
</evidence>
<evidence type="ECO:0000256" key="7">
    <source>
        <dbReference type="ARBA" id="ARBA00023235"/>
    </source>
</evidence>
<dbReference type="PANTHER" id="PTHR23074">
    <property type="entry name" value="AAA DOMAIN-CONTAINING"/>
    <property type="match status" value="1"/>
</dbReference>
<keyword evidence="2" id="KW-0493">Microtubule</keyword>